<dbReference type="STRING" id="2018661.A0A2A2JE61"/>
<dbReference type="PANTHER" id="PTHR19143:SF327">
    <property type="entry name" value="FI21813P1-RELATED"/>
    <property type="match status" value="1"/>
</dbReference>
<feature type="domain" description="Fibrinogen C-terminal" evidence="1">
    <location>
        <begin position="1"/>
        <end position="126"/>
    </location>
</feature>
<comment type="caution">
    <text evidence="2">The sequence shown here is derived from an EMBL/GenBank/DDBJ whole genome shotgun (WGS) entry which is preliminary data.</text>
</comment>
<dbReference type="GO" id="GO:0005615">
    <property type="term" value="C:extracellular space"/>
    <property type="evidence" value="ECO:0007669"/>
    <property type="project" value="TreeGrafter"/>
</dbReference>
<dbReference type="Pfam" id="PF00147">
    <property type="entry name" value="Fibrinogen_C"/>
    <property type="match status" value="1"/>
</dbReference>
<dbReference type="InterPro" id="IPR050373">
    <property type="entry name" value="Fibrinogen_C-term_domain"/>
</dbReference>
<dbReference type="PROSITE" id="PS51406">
    <property type="entry name" value="FIBRINOGEN_C_2"/>
    <property type="match status" value="1"/>
</dbReference>
<dbReference type="Proteomes" id="UP000218231">
    <property type="component" value="Unassembled WGS sequence"/>
</dbReference>
<dbReference type="SMART" id="SM00186">
    <property type="entry name" value="FBG"/>
    <property type="match status" value="1"/>
</dbReference>
<sequence length="126" mass="14269">MMTDCQDWYKAGYTDNGIYTVIVGNASVDVYCDMVTYNGGWTLFQSRVDGSYEFWDKSWAQYRDGFGDGIGDGKNYWLGLSKINLMTVKNAAVILRIEMVGDGTPGAALPNGYWWNHYDSFQVKLK</sequence>
<keyword evidence="3" id="KW-1185">Reference proteome</keyword>
<organism evidence="2 3">
    <name type="scientific">Diploscapter pachys</name>
    <dbReference type="NCBI Taxonomy" id="2018661"/>
    <lineage>
        <taxon>Eukaryota</taxon>
        <taxon>Metazoa</taxon>
        <taxon>Ecdysozoa</taxon>
        <taxon>Nematoda</taxon>
        <taxon>Chromadorea</taxon>
        <taxon>Rhabditida</taxon>
        <taxon>Rhabditina</taxon>
        <taxon>Rhabditomorpha</taxon>
        <taxon>Rhabditoidea</taxon>
        <taxon>Rhabditidae</taxon>
        <taxon>Diploscapter</taxon>
    </lineage>
</organism>
<dbReference type="OrthoDB" id="7972392at2759"/>
<dbReference type="InterPro" id="IPR002181">
    <property type="entry name" value="Fibrinogen_a/b/g_C_dom"/>
</dbReference>
<evidence type="ECO:0000313" key="2">
    <source>
        <dbReference type="EMBL" id="PAV60036.1"/>
    </source>
</evidence>
<dbReference type="SUPFAM" id="SSF56496">
    <property type="entry name" value="Fibrinogen C-terminal domain-like"/>
    <property type="match status" value="1"/>
</dbReference>
<gene>
    <name evidence="2" type="ORF">WR25_18065</name>
</gene>
<evidence type="ECO:0000259" key="1">
    <source>
        <dbReference type="PROSITE" id="PS51406"/>
    </source>
</evidence>
<accession>A0A2A2JE61</accession>
<dbReference type="EMBL" id="LIAE01010490">
    <property type="protein sequence ID" value="PAV60036.1"/>
    <property type="molecule type" value="Genomic_DNA"/>
</dbReference>
<name>A0A2A2JE61_9BILA</name>
<evidence type="ECO:0000313" key="3">
    <source>
        <dbReference type="Proteomes" id="UP000218231"/>
    </source>
</evidence>
<dbReference type="AlphaFoldDB" id="A0A2A2JE61"/>
<proteinExistence type="predicted"/>
<dbReference type="InterPro" id="IPR036056">
    <property type="entry name" value="Fibrinogen-like_C"/>
</dbReference>
<dbReference type="Gene3D" id="3.90.215.10">
    <property type="entry name" value="Gamma Fibrinogen, chain A, domain 1"/>
    <property type="match status" value="1"/>
</dbReference>
<dbReference type="PANTHER" id="PTHR19143">
    <property type="entry name" value="FIBRINOGEN/TENASCIN/ANGIOPOEITIN"/>
    <property type="match status" value="1"/>
</dbReference>
<dbReference type="InterPro" id="IPR014716">
    <property type="entry name" value="Fibrinogen_a/b/g_C_1"/>
</dbReference>
<protein>
    <recommendedName>
        <fullName evidence="1">Fibrinogen C-terminal domain-containing protein</fullName>
    </recommendedName>
</protein>
<reference evidence="2 3" key="1">
    <citation type="journal article" date="2017" name="Curr. Biol.">
        <title>Genome architecture and evolution of a unichromosomal asexual nematode.</title>
        <authorList>
            <person name="Fradin H."/>
            <person name="Zegar C."/>
            <person name="Gutwein M."/>
            <person name="Lucas J."/>
            <person name="Kovtun M."/>
            <person name="Corcoran D."/>
            <person name="Baugh L.R."/>
            <person name="Kiontke K."/>
            <person name="Gunsalus K."/>
            <person name="Fitch D.H."/>
            <person name="Piano F."/>
        </authorList>
    </citation>
    <scope>NUCLEOTIDE SEQUENCE [LARGE SCALE GENOMIC DNA]</scope>
    <source>
        <strain evidence="2">PF1309</strain>
    </source>
</reference>